<gene>
    <name evidence="2" type="ordered locus">UMN179_00453</name>
</gene>
<organism evidence="2 3">
    <name type="scientific">Gallibacterium anatis (strain UMN179)</name>
    <name type="common">Pasteurella anatis</name>
    <dbReference type="NCBI Taxonomy" id="1005058"/>
    <lineage>
        <taxon>Bacteria</taxon>
        <taxon>Pseudomonadati</taxon>
        <taxon>Pseudomonadota</taxon>
        <taxon>Gammaproteobacteria</taxon>
        <taxon>Pasteurellales</taxon>
        <taxon>Pasteurellaceae</taxon>
        <taxon>Gallibacterium</taxon>
    </lineage>
</organism>
<evidence type="ECO:0000313" key="3">
    <source>
        <dbReference type="Proteomes" id="UP000006908"/>
    </source>
</evidence>
<name>F4HCE2_GALAU</name>
<accession>F4HCE2</accession>
<sequence length="46" mass="5345">MFQKGCLNSEMTITEKYDSYMTKNKRGIIGEESEEGKGREEKPFSH</sequence>
<dbReference type="AlphaFoldDB" id="F4HCE2"/>
<evidence type="ECO:0000256" key="1">
    <source>
        <dbReference type="SAM" id="MobiDB-lite"/>
    </source>
</evidence>
<dbReference type="STRING" id="1005058.UMN179_00453"/>
<protein>
    <submittedName>
        <fullName evidence="2">Uncharacterized protein</fullName>
    </submittedName>
</protein>
<evidence type="ECO:0000313" key="2">
    <source>
        <dbReference type="EMBL" id="AEC16489.1"/>
    </source>
</evidence>
<dbReference type="EMBL" id="CP002667">
    <property type="protein sequence ID" value="AEC16489.1"/>
    <property type="molecule type" value="Genomic_DNA"/>
</dbReference>
<reference evidence="2 3" key="1">
    <citation type="journal article" date="2011" name="J. Bacteriol.">
        <title>Complete genome sequence of Gallibacterium anatis strain UMN179, isolated from a laying hen with peritonitis.</title>
        <authorList>
            <person name="Johnson T.J."/>
            <person name="Fernandez-Alarcon C."/>
            <person name="Bojesen A.M."/>
            <person name="Nolan L.K."/>
            <person name="Trampel D.W."/>
            <person name="Seemann T."/>
        </authorList>
    </citation>
    <scope>NUCLEOTIDE SEQUENCE [LARGE SCALE GENOMIC DNA]</scope>
    <source>
        <strain evidence="2 3">UMN179</strain>
    </source>
</reference>
<feature type="compositionally biased region" description="Basic and acidic residues" evidence="1">
    <location>
        <begin position="35"/>
        <end position="46"/>
    </location>
</feature>
<dbReference type="KEGG" id="gan:UMN179_00453"/>
<dbReference type="HOGENOM" id="CLU_3184073_0_0_6"/>
<dbReference type="Proteomes" id="UP000006908">
    <property type="component" value="Chromosome"/>
</dbReference>
<feature type="region of interest" description="Disordered" evidence="1">
    <location>
        <begin position="24"/>
        <end position="46"/>
    </location>
</feature>
<proteinExistence type="predicted"/>